<proteinExistence type="predicted"/>
<dbReference type="EMBL" id="LR215973">
    <property type="protein sequence ID" value="VFA96358.1"/>
    <property type="molecule type" value="Genomic_DNA"/>
</dbReference>
<dbReference type="InterPro" id="IPR025447">
    <property type="entry name" value="DUF4192"/>
</dbReference>
<dbReference type="AlphaFoldDB" id="A0A4U8W4J0"/>
<dbReference type="Proteomes" id="UP000290439">
    <property type="component" value="Chromosome"/>
</dbReference>
<name>A0A4U8W4J0_9NOCA</name>
<evidence type="ECO:0000313" key="2">
    <source>
        <dbReference type="EMBL" id="VFA96358.1"/>
    </source>
</evidence>
<protein>
    <recommendedName>
        <fullName evidence="4">DUF4192 domain-containing protein</fullName>
    </recommendedName>
</protein>
<accession>A0A4U8W4J0</accession>
<dbReference type="Pfam" id="PF13830">
    <property type="entry name" value="DUF4192"/>
    <property type="match status" value="1"/>
</dbReference>
<feature type="compositionally biased region" description="Basic and acidic residues" evidence="1">
    <location>
        <begin position="208"/>
        <end position="218"/>
    </location>
</feature>
<sequence length="362" mass="38416">MQVDLDRFFVPARLIASVPGALGYWPHRRLVLLMAVTPVPDEQPQWVQSLFVTWPVDAPSATMLADARRLATNANASAVAALIVDDRLASADPGSRGSAGHRELVDALVEGFDAGAGPVPLIAVWGISEIVAGAEWFTLCGSPERGVIEDPLQNPATCERAERGQEVYPSREALVQSLAPDRELIEQIRQHTTTAADPDLPAPGYRQSPDHDAAEDHPRQSLRAALELLGCREGRPLSSAQLARLAELIGDSSVRDCLFAVANTACAAAAEATWVLLVRGLTGPHRAHAAVLLAYSAAVRGDTVLASIAVGIALETDPHHEIAVLLDAAIEVAIPPQKLLRLAHKSARRAAALGVEIPQSST</sequence>
<reference evidence="2 3" key="1">
    <citation type="submission" date="2019-02" db="EMBL/GenBank/DDBJ databases">
        <authorList>
            <consortium name="Pathogen Informatics"/>
        </authorList>
    </citation>
    <scope>NUCLEOTIDE SEQUENCE [LARGE SCALE GENOMIC DNA]</scope>
    <source>
        <strain evidence="2 3">3012STDY6756504</strain>
    </source>
</reference>
<evidence type="ECO:0008006" key="4">
    <source>
        <dbReference type="Google" id="ProtNLM"/>
    </source>
</evidence>
<gene>
    <name evidence="2" type="ORF">NCTC10797_00107</name>
</gene>
<dbReference type="RefSeq" id="WP_130915556.1">
    <property type="nucleotide sequence ID" value="NZ_LR215973.1"/>
</dbReference>
<organism evidence="2 3">
    <name type="scientific">Nocardia cyriacigeorgica</name>
    <dbReference type="NCBI Taxonomy" id="135487"/>
    <lineage>
        <taxon>Bacteria</taxon>
        <taxon>Bacillati</taxon>
        <taxon>Actinomycetota</taxon>
        <taxon>Actinomycetes</taxon>
        <taxon>Mycobacteriales</taxon>
        <taxon>Nocardiaceae</taxon>
        <taxon>Nocardia</taxon>
    </lineage>
</organism>
<evidence type="ECO:0000313" key="3">
    <source>
        <dbReference type="Proteomes" id="UP000290439"/>
    </source>
</evidence>
<evidence type="ECO:0000256" key="1">
    <source>
        <dbReference type="SAM" id="MobiDB-lite"/>
    </source>
</evidence>
<feature type="region of interest" description="Disordered" evidence="1">
    <location>
        <begin position="192"/>
        <end position="218"/>
    </location>
</feature>